<dbReference type="InterPro" id="IPR018113">
    <property type="entry name" value="PTrfase_EIIB_Cys"/>
</dbReference>
<feature type="domain" description="PTS EIIB type-1" evidence="15">
    <location>
        <begin position="489"/>
        <end position="570"/>
    </location>
</feature>
<organism evidence="17 18">
    <name type="scientific">Mobilicoccus caccae</name>
    <dbReference type="NCBI Taxonomy" id="1859295"/>
    <lineage>
        <taxon>Bacteria</taxon>
        <taxon>Bacillati</taxon>
        <taxon>Actinomycetota</taxon>
        <taxon>Actinomycetes</taxon>
        <taxon>Micrococcales</taxon>
        <taxon>Dermatophilaceae</taxon>
        <taxon>Mobilicoccus</taxon>
    </lineage>
</organism>
<keyword evidence="4" id="KW-0762">Sugar transport</keyword>
<dbReference type="RefSeq" id="WP_284305597.1">
    <property type="nucleotide sequence ID" value="NZ_BSUO01000001.1"/>
</dbReference>
<dbReference type="Gene3D" id="2.70.70.10">
    <property type="entry name" value="Glucose Permease (Domain IIA)"/>
    <property type="match status" value="1"/>
</dbReference>
<dbReference type="NCBIfam" id="TIGR00826">
    <property type="entry name" value="EIIB_glc"/>
    <property type="match status" value="1"/>
</dbReference>
<dbReference type="PROSITE" id="PS51093">
    <property type="entry name" value="PTS_EIIA_TYPE_1"/>
    <property type="match status" value="1"/>
</dbReference>
<dbReference type="PANTHER" id="PTHR30009">
    <property type="entry name" value="CYTOCHROME C-TYPE SYNTHESIS PROTEIN AND PTS TRANSMEMBRANE COMPONENT"/>
    <property type="match status" value="1"/>
</dbReference>
<keyword evidence="7 13" id="KW-0812">Transmembrane</keyword>
<dbReference type="PROSITE" id="PS51103">
    <property type="entry name" value="PTS_EIIC_TYPE_1"/>
    <property type="match status" value="1"/>
</dbReference>
<feature type="transmembrane region" description="Helical" evidence="13">
    <location>
        <begin position="66"/>
        <end position="87"/>
    </location>
</feature>
<feature type="transmembrane region" description="Helical" evidence="13">
    <location>
        <begin position="329"/>
        <end position="346"/>
    </location>
</feature>
<feature type="domain" description="PTS EIIA type-1" evidence="14">
    <location>
        <begin position="629"/>
        <end position="733"/>
    </location>
</feature>
<evidence type="ECO:0000256" key="9">
    <source>
        <dbReference type="ARBA" id="ARBA00022989"/>
    </source>
</evidence>
<evidence type="ECO:0000313" key="17">
    <source>
        <dbReference type="EMBL" id="GMA42143.1"/>
    </source>
</evidence>
<dbReference type="Pfam" id="PF02378">
    <property type="entry name" value="PTS_EIIC"/>
    <property type="match status" value="1"/>
</dbReference>
<evidence type="ECO:0000256" key="13">
    <source>
        <dbReference type="SAM" id="Phobius"/>
    </source>
</evidence>
<feature type="region of interest" description="Disordered" evidence="12">
    <location>
        <begin position="457"/>
        <end position="479"/>
    </location>
</feature>
<evidence type="ECO:0000256" key="4">
    <source>
        <dbReference type="ARBA" id="ARBA00022597"/>
    </source>
</evidence>
<evidence type="ECO:0000259" key="15">
    <source>
        <dbReference type="PROSITE" id="PS51098"/>
    </source>
</evidence>
<evidence type="ECO:0000256" key="5">
    <source>
        <dbReference type="ARBA" id="ARBA00022679"/>
    </source>
</evidence>
<evidence type="ECO:0000256" key="7">
    <source>
        <dbReference type="ARBA" id="ARBA00022692"/>
    </source>
</evidence>
<dbReference type="SUPFAM" id="SSF51261">
    <property type="entry name" value="Duplicated hybrid motif"/>
    <property type="match status" value="1"/>
</dbReference>
<dbReference type="NCBIfam" id="TIGR00830">
    <property type="entry name" value="PTBA"/>
    <property type="match status" value="1"/>
</dbReference>
<name>A0ABQ6IW14_9MICO</name>
<evidence type="ECO:0000256" key="6">
    <source>
        <dbReference type="ARBA" id="ARBA00022683"/>
    </source>
</evidence>
<dbReference type="SUPFAM" id="SSF55604">
    <property type="entry name" value="Glucose permease domain IIB"/>
    <property type="match status" value="1"/>
</dbReference>
<protein>
    <recommendedName>
        <fullName evidence="19">PTS glucose transporter subunit IIA</fullName>
    </recommendedName>
</protein>
<evidence type="ECO:0000256" key="11">
    <source>
        <dbReference type="PROSITE-ProRule" id="PRU00421"/>
    </source>
</evidence>
<feature type="transmembrane region" description="Helical" evidence="13">
    <location>
        <begin position="12"/>
        <end position="32"/>
    </location>
</feature>
<feature type="transmembrane region" description="Helical" evidence="13">
    <location>
        <begin position="378"/>
        <end position="400"/>
    </location>
</feature>
<dbReference type="EMBL" id="BSUO01000001">
    <property type="protein sequence ID" value="GMA42143.1"/>
    <property type="molecule type" value="Genomic_DNA"/>
</dbReference>
<dbReference type="PANTHER" id="PTHR30009:SF24">
    <property type="entry name" value="PTS SYSTEM, IIBC COMPONENT"/>
    <property type="match status" value="1"/>
</dbReference>
<evidence type="ECO:0000256" key="1">
    <source>
        <dbReference type="ARBA" id="ARBA00004651"/>
    </source>
</evidence>
<feature type="transmembrane region" description="Helical" evidence="13">
    <location>
        <begin position="352"/>
        <end position="371"/>
    </location>
</feature>
<reference evidence="18" key="1">
    <citation type="journal article" date="2019" name="Int. J. Syst. Evol. Microbiol.">
        <title>The Global Catalogue of Microorganisms (GCM) 10K type strain sequencing project: providing services to taxonomists for standard genome sequencing and annotation.</title>
        <authorList>
            <consortium name="The Broad Institute Genomics Platform"/>
            <consortium name="The Broad Institute Genome Sequencing Center for Infectious Disease"/>
            <person name="Wu L."/>
            <person name="Ma J."/>
        </authorList>
    </citation>
    <scope>NUCLEOTIDE SEQUENCE [LARGE SCALE GENOMIC DNA]</scope>
    <source>
        <strain evidence="18">NBRC 113072</strain>
    </source>
</reference>
<feature type="transmembrane region" description="Helical" evidence="13">
    <location>
        <begin position="192"/>
        <end position="215"/>
    </location>
</feature>
<comment type="caution">
    <text evidence="17">The sequence shown here is derived from an EMBL/GenBank/DDBJ whole genome shotgun (WGS) entry which is preliminary data.</text>
</comment>
<dbReference type="InterPro" id="IPR011055">
    <property type="entry name" value="Dup_hybrid_motif"/>
</dbReference>
<proteinExistence type="predicted"/>
<evidence type="ECO:0000259" key="14">
    <source>
        <dbReference type="PROSITE" id="PS51093"/>
    </source>
</evidence>
<feature type="transmembrane region" description="Helical" evidence="13">
    <location>
        <begin position="406"/>
        <end position="426"/>
    </location>
</feature>
<keyword evidence="2" id="KW-0813">Transport</keyword>
<dbReference type="Pfam" id="PF00367">
    <property type="entry name" value="PTS_EIIB"/>
    <property type="match status" value="1"/>
</dbReference>
<evidence type="ECO:0000313" key="18">
    <source>
        <dbReference type="Proteomes" id="UP001157126"/>
    </source>
</evidence>
<feature type="active site" description="Phosphocysteine intermediate; for EIIB activity" evidence="11">
    <location>
        <position position="511"/>
    </location>
</feature>
<dbReference type="InterPro" id="IPR013013">
    <property type="entry name" value="PTS_EIIC_1"/>
</dbReference>
<accession>A0ABQ6IW14</accession>
<evidence type="ECO:0008006" key="19">
    <source>
        <dbReference type="Google" id="ProtNLM"/>
    </source>
</evidence>
<dbReference type="InterPro" id="IPR001127">
    <property type="entry name" value="PTS_EIIA_1_perm"/>
</dbReference>
<sequence>MKDQIFATLQRVGRAFMLPIAILPVAGLFLGIGGSFTNETMLTNFGLMEAMGPGTIPNDILQVMNAAGGIIFGNLPIIFAIAVALAMARQNKAVAALSGAIAFFVMHASIGAMLAIRYPGDARTQCETAQAAGQNPAECLPSGSFANVVGIDSLQMGVFGGIIVGLGVAALHNRYHNIKLPEVLSFFGGERFVPIISSIVFLVVGIAMAFAWPVVQIGINALGALVLGSGYAGTFIYGIIERALIPFGLHHVFYLPFWQTSVGGVMEVCGQQVQGAQNIFFAQLGCADTTAFSSEATRFMAGKFPFMIFGLPGAALAMYQMASPAKRKVAGSLLLSAALTAILTGITEPLEFTFLFVAPLLYIIHCLLAGLSFMLMHLLNVGVGMTFSGGLIDLTLFGILQGNDRTNWLMIPLVGIVYFFVYYLLFRVLISKLNLKTPGRDDTDEVKLYSRSDVDAKTGRNTSHGSSSAAGGGGTATATKTRTDVDEDTLLAAAVVKGLGGLDNLTDVDNCITRLRVSVKDGSLVDDSLLKSTGASGVMKSGKGVQVIYGPRVTAVATAVHSYMENPVDVDVDDEDVAEIEAAAPGGATAAGAGAAAGAATADAAPARVATIVRSPLAGEVIELSEVEDAAFGGGLVGPGVGIRPTSNTVVAPCDATVALIFPTKHAVGLKTDSGVELLIHIGLDTVKLDGVPFEAHVETGQIVEEGTPLVTFDPEAIEAAGYKLTTPVIVTNSAAVGQPIIVASTQVQAGDGLFVIR</sequence>
<dbReference type="InterPro" id="IPR003352">
    <property type="entry name" value="PTS_EIIC"/>
</dbReference>
<evidence type="ECO:0000256" key="12">
    <source>
        <dbReference type="SAM" id="MobiDB-lite"/>
    </source>
</evidence>
<keyword evidence="3" id="KW-1003">Cell membrane</keyword>
<dbReference type="Pfam" id="PF00358">
    <property type="entry name" value="PTS_EIIA_1"/>
    <property type="match status" value="1"/>
</dbReference>
<evidence type="ECO:0000256" key="2">
    <source>
        <dbReference type="ARBA" id="ARBA00022448"/>
    </source>
</evidence>
<evidence type="ECO:0000256" key="3">
    <source>
        <dbReference type="ARBA" id="ARBA00022475"/>
    </source>
</evidence>
<dbReference type="PROSITE" id="PS00371">
    <property type="entry name" value="PTS_EIIA_TYPE_1_HIS"/>
    <property type="match status" value="1"/>
</dbReference>
<dbReference type="Proteomes" id="UP001157126">
    <property type="component" value="Unassembled WGS sequence"/>
</dbReference>
<feature type="transmembrane region" description="Helical" evidence="13">
    <location>
        <begin position="221"/>
        <end position="240"/>
    </location>
</feature>
<comment type="subcellular location">
    <subcellularLocation>
        <location evidence="1">Cell membrane</location>
        <topology evidence="1">Multi-pass membrane protein</topology>
    </subcellularLocation>
</comment>
<keyword evidence="10 13" id="KW-0472">Membrane</keyword>
<keyword evidence="9 13" id="KW-1133">Transmembrane helix</keyword>
<feature type="domain" description="PTS EIIC type-1" evidence="16">
    <location>
        <begin position="3"/>
        <end position="442"/>
    </location>
</feature>
<dbReference type="PROSITE" id="PS51098">
    <property type="entry name" value="PTS_EIIB_TYPE_1"/>
    <property type="match status" value="1"/>
</dbReference>
<evidence type="ECO:0000259" key="16">
    <source>
        <dbReference type="PROSITE" id="PS51103"/>
    </source>
</evidence>
<dbReference type="InterPro" id="IPR001996">
    <property type="entry name" value="PTS_IIB_1"/>
</dbReference>
<evidence type="ECO:0000256" key="8">
    <source>
        <dbReference type="ARBA" id="ARBA00022777"/>
    </source>
</evidence>
<keyword evidence="5" id="KW-0808">Transferase</keyword>
<keyword evidence="6" id="KW-0598">Phosphotransferase system</keyword>
<keyword evidence="18" id="KW-1185">Reference proteome</keyword>
<keyword evidence="8" id="KW-0418">Kinase</keyword>
<dbReference type="CDD" id="cd00212">
    <property type="entry name" value="PTS_IIB_glc"/>
    <property type="match status" value="1"/>
</dbReference>
<dbReference type="InterPro" id="IPR036878">
    <property type="entry name" value="Glu_permease_IIB"/>
</dbReference>
<feature type="transmembrane region" description="Helical" evidence="13">
    <location>
        <begin position="94"/>
        <end position="116"/>
    </location>
</feature>
<dbReference type="InterPro" id="IPR050429">
    <property type="entry name" value="PTS_Glucose_EIICBA"/>
</dbReference>
<feature type="transmembrane region" description="Helical" evidence="13">
    <location>
        <begin position="154"/>
        <end position="171"/>
    </location>
</feature>
<gene>
    <name evidence="17" type="ORF">GCM10025883_41880</name>
</gene>
<evidence type="ECO:0000256" key="10">
    <source>
        <dbReference type="ARBA" id="ARBA00023136"/>
    </source>
</evidence>
<dbReference type="PROSITE" id="PS01035">
    <property type="entry name" value="PTS_EIIB_TYPE_1_CYS"/>
    <property type="match status" value="1"/>
</dbReference>
<dbReference type="Gene3D" id="3.30.1360.60">
    <property type="entry name" value="Glucose permease domain IIB"/>
    <property type="match status" value="1"/>
</dbReference>